<name>A0A8J6TGX2_9CHLR</name>
<dbReference type="InterPro" id="IPR013096">
    <property type="entry name" value="Cupin_2"/>
</dbReference>
<reference evidence="2 3" key="1">
    <citation type="submission" date="2020-08" db="EMBL/GenBank/DDBJ databases">
        <title>Bridging the membrane lipid divide: bacteria of the FCB group superphylum have the potential to synthesize archaeal ether lipids.</title>
        <authorList>
            <person name="Villanueva L."/>
            <person name="Von Meijenfeldt F.A.B."/>
            <person name="Westbye A.B."/>
            <person name="Yadav S."/>
            <person name="Hopmans E.C."/>
            <person name="Dutilh B.E."/>
            <person name="Sinninghe Damste J.S."/>
        </authorList>
    </citation>
    <scope>NUCLEOTIDE SEQUENCE [LARGE SCALE GENOMIC DNA]</scope>
    <source>
        <strain evidence="2">NIOZ-UU36</strain>
    </source>
</reference>
<gene>
    <name evidence="2" type="ORF">H8E29_14000</name>
</gene>
<dbReference type="InterPro" id="IPR011051">
    <property type="entry name" value="RmlC_Cupin_sf"/>
</dbReference>
<dbReference type="EMBL" id="JACNJN010000157">
    <property type="protein sequence ID" value="MBC8336373.1"/>
    <property type="molecule type" value="Genomic_DNA"/>
</dbReference>
<evidence type="ECO:0000313" key="2">
    <source>
        <dbReference type="EMBL" id="MBC8336373.1"/>
    </source>
</evidence>
<accession>A0A8J6TGX2</accession>
<dbReference type="InterPro" id="IPR014710">
    <property type="entry name" value="RmlC-like_jellyroll"/>
</dbReference>
<dbReference type="AlphaFoldDB" id="A0A8J6TGX2"/>
<protein>
    <submittedName>
        <fullName evidence="2">Cupin domain-containing protein</fullName>
    </submittedName>
</protein>
<dbReference type="SUPFAM" id="SSF51182">
    <property type="entry name" value="RmlC-like cupins"/>
    <property type="match status" value="1"/>
</dbReference>
<dbReference type="Pfam" id="PF07883">
    <property type="entry name" value="Cupin_2"/>
    <property type="match status" value="1"/>
</dbReference>
<dbReference type="Proteomes" id="UP000614469">
    <property type="component" value="Unassembled WGS sequence"/>
</dbReference>
<comment type="caution">
    <text evidence="2">The sequence shown here is derived from an EMBL/GenBank/DDBJ whole genome shotgun (WGS) entry which is preliminary data.</text>
</comment>
<feature type="domain" description="Cupin type-2" evidence="1">
    <location>
        <begin position="41"/>
        <end position="92"/>
    </location>
</feature>
<proteinExistence type="predicted"/>
<sequence length="102" mass="11402">MKPKITPWEAGEVPTEVAIGQFLKEESLSYQPWSNGPNDLYPPHVHTYNKIIYVLRGSITFILPEEDQIITLNPGDRLELPAKIVHSAVVSSQGVTCFEAHC</sequence>
<organism evidence="2 3">
    <name type="scientific">Candidatus Desulfolinea nitratireducens</name>
    <dbReference type="NCBI Taxonomy" id="2841698"/>
    <lineage>
        <taxon>Bacteria</taxon>
        <taxon>Bacillati</taxon>
        <taxon>Chloroflexota</taxon>
        <taxon>Anaerolineae</taxon>
        <taxon>Anaerolineales</taxon>
        <taxon>Anaerolineales incertae sedis</taxon>
        <taxon>Candidatus Desulfolinea</taxon>
    </lineage>
</organism>
<evidence type="ECO:0000313" key="3">
    <source>
        <dbReference type="Proteomes" id="UP000614469"/>
    </source>
</evidence>
<dbReference type="Gene3D" id="2.60.120.10">
    <property type="entry name" value="Jelly Rolls"/>
    <property type="match status" value="1"/>
</dbReference>
<evidence type="ECO:0000259" key="1">
    <source>
        <dbReference type="Pfam" id="PF07883"/>
    </source>
</evidence>